<name>A0A1X7JJZ4_9CORY</name>
<feature type="domain" description="GmrSD restriction endonucleases N-terminal" evidence="1">
    <location>
        <begin position="36"/>
        <end position="276"/>
    </location>
</feature>
<protein>
    <recommendedName>
        <fullName evidence="1">GmrSD restriction endonucleases N-terminal domain-containing protein</fullName>
    </recommendedName>
</protein>
<evidence type="ECO:0000259" key="1">
    <source>
        <dbReference type="Pfam" id="PF03235"/>
    </source>
</evidence>
<gene>
    <name evidence="2" type="ORF">SAMN06295981_1633</name>
</gene>
<accession>A0A1X7JJZ4</accession>
<reference evidence="3" key="1">
    <citation type="submission" date="2017-04" db="EMBL/GenBank/DDBJ databases">
        <authorList>
            <person name="Varghese N."/>
            <person name="Submissions S."/>
        </authorList>
    </citation>
    <scope>NUCLEOTIDE SEQUENCE [LARGE SCALE GENOMIC DNA]</scope>
    <source>
        <strain evidence="3">VDS</strain>
    </source>
</reference>
<dbReference type="EMBL" id="FXAR01000005">
    <property type="protein sequence ID" value="SMG27643.1"/>
    <property type="molecule type" value="Genomic_DNA"/>
</dbReference>
<dbReference type="PANTHER" id="PTHR37292">
    <property type="entry name" value="VNG6097C"/>
    <property type="match status" value="1"/>
</dbReference>
<evidence type="ECO:0000313" key="3">
    <source>
        <dbReference type="Proteomes" id="UP000193309"/>
    </source>
</evidence>
<sequence length="620" mass="69815">MVRMRDNIHGPHQRASGHGDRLIAMGFTTPSYDLPDLFARIDRGDLQLPDFQRSYAWDVDRIRSLLVTVLRGYPVGSLLSLDTRNAPMRFRPRPIAGAPTPVSDPGLLLLDGQQRLTTLYHCLQGDGAVDTVDFRSKRIRRTFYVDVARAVDSQVMTDEAVFSVDDDGIIKSHFGPEIAGGIPDRDAAIAHGCLPVADLLWDSGTDLLFDMAVARPEMREVVKRFYDRIVKPLAAYDIPMIRLARETAQTGVGSIFAQANSAGLQMDVFELLTAVFATEDPDFSLAGDWAETRRILGRYPALDRIDRTDFLTAVSLLVTSRNGHAAGQREDILNLTLADYLHARRELRITFLETAEFLSQRCMLTIDQVPYTAQLIPLAVIFARLADTPRALASTKAWDKLNQWFWCGIFGELYGSAAVINRSARDVDQVTAWIEGRTEEVPKTIRDASFSESRFFSVRENSGVYQGIYALLMARGARDWRTSQPFDRWTFPELQPGFHRVFPQEWCRDNGIEDVVANSVLNRTPMGKRTEVVIDGYAPTRYLSRVQTKSLLEDSEFDTVLGTHELNTDLLYQSDFPNFLRDRRSRFLGMVEYAMGKPALRDVDDRDYSGGDEGPNAFSA</sequence>
<proteinExistence type="predicted"/>
<organism evidence="2 3">
    <name type="scientific">Corynebacterium pollutisoli</name>
    <dbReference type="NCBI Taxonomy" id="1610489"/>
    <lineage>
        <taxon>Bacteria</taxon>
        <taxon>Bacillati</taxon>
        <taxon>Actinomycetota</taxon>
        <taxon>Actinomycetes</taxon>
        <taxon>Mycobacteriales</taxon>
        <taxon>Corynebacteriaceae</taxon>
        <taxon>Corynebacterium</taxon>
    </lineage>
</organism>
<dbReference type="AlphaFoldDB" id="A0A1X7JJZ4"/>
<dbReference type="Proteomes" id="UP000193309">
    <property type="component" value="Unassembled WGS sequence"/>
</dbReference>
<dbReference type="InterPro" id="IPR004919">
    <property type="entry name" value="GmrSD_N"/>
</dbReference>
<evidence type="ECO:0000313" key="2">
    <source>
        <dbReference type="EMBL" id="SMG27643.1"/>
    </source>
</evidence>
<dbReference type="Pfam" id="PF03235">
    <property type="entry name" value="GmrSD_N"/>
    <property type="match status" value="1"/>
</dbReference>
<keyword evidence="3" id="KW-1185">Reference proteome</keyword>
<dbReference type="PANTHER" id="PTHR37292:SF2">
    <property type="entry name" value="DUF262 DOMAIN-CONTAINING PROTEIN"/>
    <property type="match status" value="1"/>
</dbReference>
<dbReference type="STRING" id="1610489.SAMN06295981_1633"/>